<protein>
    <recommendedName>
        <fullName evidence="3">Phosphoadenosine phosphosulphate reductase domain-containing protein</fullName>
    </recommendedName>
</protein>
<dbReference type="EMBL" id="JBHDLN010000003">
    <property type="protein sequence ID" value="MFB0841820.1"/>
    <property type="molecule type" value="Genomic_DNA"/>
</dbReference>
<name>A0ABV4UVX9_9BACL</name>
<dbReference type="SUPFAM" id="SSF52402">
    <property type="entry name" value="Adenine nucleotide alpha hydrolases-like"/>
    <property type="match status" value="1"/>
</dbReference>
<reference evidence="1 2" key="1">
    <citation type="submission" date="2024-09" db="EMBL/GenBank/DDBJ databases">
        <authorList>
            <person name="Makale K.P.P."/>
            <person name="Makhzoum A."/>
            <person name="Rantong G."/>
            <person name="Rahube T.O."/>
        </authorList>
    </citation>
    <scope>NUCLEOTIDE SEQUENCE [LARGE SCALE GENOMIC DNA]</scope>
    <source>
        <strain evidence="1 2">KM_D13</strain>
    </source>
</reference>
<accession>A0ABV4UVX9</accession>
<dbReference type="Gene3D" id="3.40.50.620">
    <property type="entry name" value="HUPs"/>
    <property type="match status" value="1"/>
</dbReference>
<gene>
    <name evidence="1" type="ORF">ACEU3E_06545</name>
</gene>
<evidence type="ECO:0000313" key="2">
    <source>
        <dbReference type="Proteomes" id="UP001575622"/>
    </source>
</evidence>
<dbReference type="Proteomes" id="UP001575622">
    <property type="component" value="Unassembled WGS sequence"/>
</dbReference>
<evidence type="ECO:0000313" key="1">
    <source>
        <dbReference type="EMBL" id="MFB0841820.1"/>
    </source>
</evidence>
<comment type="caution">
    <text evidence="1">The sequence shown here is derived from an EMBL/GenBank/DDBJ whole genome shotgun (WGS) entry which is preliminary data.</text>
</comment>
<proteinExistence type="predicted"/>
<organism evidence="1 2">
    <name type="scientific">Paenibacillus oleatilyticus</name>
    <dbReference type="NCBI Taxonomy" id="2594886"/>
    <lineage>
        <taxon>Bacteria</taxon>
        <taxon>Bacillati</taxon>
        <taxon>Bacillota</taxon>
        <taxon>Bacilli</taxon>
        <taxon>Bacillales</taxon>
        <taxon>Paenibacillaceae</taxon>
        <taxon>Paenibacillus</taxon>
    </lineage>
</organism>
<evidence type="ECO:0008006" key="3">
    <source>
        <dbReference type="Google" id="ProtNLM"/>
    </source>
</evidence>
<sequence length="276" mass="32209">MKHVACYSGGETSGIVAYEMVRRFGPENCILINHDINPWVEHWDIKRFKVELEELVGVPITYANHPEWDKKDQFDVCMDAKAFKVDFHPLCTNRLKTAPFHEWLEKNFPVDPVSGRNDDVTIYYGFEAKERDRINRRRSILYAKGYRTCFPLAEWYDVISSTREIGVEPPETYEIWKHANCIGCLRAGQQHWYVVYCRRRDVWNKAKRAEDFIGYSILRVNNKPAFLRELEPKFEAMRRAGIQADEKMKSATFWAQAKKILGSQPTEETVGCAAAM</sequence>
<dbReference type="RefSeq" id="WP_373949484.1">
    <property type="nucleotide sequence ID" value="NZ_JBHDLN010000003.1"/>
</dbReference>
<keyword evidence="2" id="KW-1185">Reference proteome</keyword>
<dbReference type="InterPro" id="IPR014729">
    <property type="entry name" value="Rossmann-like_a/b/a_fold"/>
</dbReference>